<dbReference type="GO" id="GO:0000155">
    <property type="term" value="F:phosphorelay sensor kinase activity"/>
    <property type="evidence" value="ECO:0007669"/>
    <property type="project" value="InterPro"/>
</dbReference>
<evidence type="ECO:0000313" key="13">
    <source>
        <dbReference type="EMBL" id="QQM46004.1"/>
    </source>
</evidence>
<keyword evidence="10" id="KW-1133">Transmembrane helix</keyword>
<keyword evidence="14" id="KW-1185">Reference proteome</keyword>
<evidence type="ECO:0000256" key="1">
    <source>
        <dbReference type="ARBA" id="ARBA00000085"/>
    </source>
</evidence>
<feature type="region of interest" description="Disordered" evidence="9">
    <location>
        <begin position="56"/>
        <end position="91"/>
    </location>
</feature>
<name>A0A7T7RGQ4_9ACTN</name>
<dbReference type="AlphaFoldDB" id="A0A7T7RGQ4"/>
<proteinExistence type="predicted"/>
<evidence type="ECO:0000256" key="10">
    <source>
        <dbReference type="SAM" id="Phobius"/>
    </source>
</evidence>
<dbReference type="EMBL" id="CP066831">
    <property type="protein sequence ID" value="QQM46004.1"/>
    <property type="molecule type" value="Genomic_DNA"/>
</dbReference>
<dbReference type="EC" id="2.7.13.3" evidence="2"/>
<sequence>METEDRRDRLRQLRDALRPEEKPAPLSRWAVRADVVLAIVLTVVALVVAARFPGDGPARVSTKSEQRTEQRTDRLPEVPMPVPPPVPPRPPVPGPGVVEPQPRTVPWPLVVLSALPLAARRRYPLAAFGIVMGAALPIGDDASWINVLTCVIGAYSAVMYSRYQVRALAGMVVAAVLAGFAFRETDPVLPGWSSPAVVLLVAGVLAGLVRVGGRRLTASRDGFTQLQRAQEEAMRRAVEEERARIAAELHDVVTHNVSVMVIQAGAARKVMDTAPERSKEALLAVEAGGRAAMSELRHVMGLLAAPDTGRPDSPADGLEPQPGLDQIDALIERVRAAGTPVAVAVSLPPEPLPPGVDLAAYRVVQEALTNTIKHAPGADASVTIGHTDDLLEIEVTDTGAAHDALSTGSNGTGTATVNGTGTGGGNGRGLIGLRERLTVYGGELTAGPTLAGGYRIRARVPWRTA</sequence>
<dbReference type="Proteomes" id="UP000595636">
    <property type="component" value="Chromosome"/>
</dbReference>
<evidence type="ECO:0000313" key="14">
    <source>
        <dbReference type="Proteomes" id="UP000595636"/>
    </source>
</evidence>
<protein>
    <recommendedName>
        <fullName evidence="2">histidine kinase</fullName>
        <ecNumber evidence="2">2.7.13.3</ecNumber>
    </recommendedName>
</protein>
<keyword evidence="5" id="KW-0547">Nucleotide-binding</keyword>
<feature type="transmembrane region" description="Helical" evidence="10">
    <location>
        <begin position="167"/>
        <end position="183"/>
    </location>
</feature>
<keyword evidence="4" id="KW-0808">Transferase</keyword>
<dbReference type="Pfam" id="PF02518">
    <property type="entry name" value="HATPase_c"/>
    <property type="match status" value="1"/>
</dbReference>
<evidence type="ECO:0000256" key="5">
    <source>
        <dbReference type="ARBA" id="ARBA00022741"/>
    </source>
</evidence>
<feature type="compositionally biased region" description="Pro residues" evidence="9">
    <location>
        <begin position="78"/>
        <end position="91"/>
    </location>
</feature>
<dbReference type="SUPFAM" id="SSF55874">
    <property type="entry name" value="ATPase domain of HSP90 chaperone/DNA topoisomerase II/histidine kinase"/>
    <property type="match status" value="1"/>
</dbReference>
<gene>
    <name evidence="13" type="ORF">JEQ17_45725</name>
</gene>
<feature type="domain" description="Signal transduction histidine kinase subgroup 3 dimerisation and phosphoacceptor" evidence="12">
    <location>
        <begin position="241"/>
        <end position="304"/>
    </location>
</feature>
<evidence type="ECO:0000256" key="2">
    <source>
        <dbReference type="ARBA" id="ARBA00012438"/>
    </source>
</evidence>
<feature type="transmembrane region" description="Helical" evidence="10">
    <location>
        <begin position="144"/>
        <end position="160"/>
    </location>
</feature>
<evidence type="ECO:0000256" key="4">
    <source>
        <dbReference type="ARBA" id="ARBA00022679"/>
    </source>
</evidence>
<dbReference type="InterPro" id="IPR050482">
    <property type="entry name" value="Sensor_HK_TwoCompSys"/>
</dbReference>
<feature type="transmembrane region" description="Helical" evidence="10">
    <location>
        <begin position="29"/>
        <end position="49"/>
    </location>
</feature>
<dbReference type="Pfam" id="PF07730">
    <property type="entry name" value="HisKA_3"/>
    <property type="match status" value="1"/>
</dbReference>
<evidence type="ECO:0000256" key="6">
    <source>
        <dbReference type="ARBA" id="ARBA00022777"/>
    </source>
</evidence>
<evidence type="ECO:0000259" key="12">
    <source>
        <dbReference type="Pfam" id="PF07730"/>
    </source>
</evidence>
<dbReference type="GO" id="GO:0016020">
    <property type="term" value="C:membrane"/>
    <property type="evidence" value="ECO:0007669"/>
    <property type="project" value="InterPro"/>
</dbReference>
<dbReference type="GO" id="GO:0046983">
    <property type="term" value="F:protein dimerization activity"/>
    <property type="evidence" value="ECO:0007669"/>
    <property type="project" value="InterPro"/>
</dbReference>
<keyword evidence="8" id="KW-0902">Two-component regulatory system</keyword>
<dbReference type="GO" id="GO:0005524">
    <property type="term" value="F:ATP binding"/>
    <property type="evidence" value="ECO:0007669"/>
    <property type="project" value="UniProtKB-KW"/>
</dbReference>
<evidence type="ECO:0000256" key="3">
    <source>
        <dbReference type="ARBA" id="ARBA00022553"/>
    </source>
</evidence>
<reference evidence="13 14" key="1">
    <citation type="submission" date="2020-12" db="EMBL/GenBank/DDBJ databases">
        <title>A novel species.</title>
        <authorList>
            <person name="Li K."/>
        </authorList>
    </citation>
    <scope>NUCLEOTIDE SEQUENCE [LARGE SCALE GENOMIC DNA]</scope>
    <source>
        <strain evidence="13 14">ZYC-3</strain>
    </source>
</reference>
<dbReference type="InterPro" id="IPR036890">
    <property type="entry name" value="HATPase_C_sf"/>
</dbReference>
<dbReference type="Gene3D" id="1.20.5.1930">
    <property type="match status" value="1"/>
</dbReference>
<dbReference type="RefSeq" id="WP_200400839.1">
    <property type="nucleotide sequence ID" value="NZ_CP066831.1"/>
</dbReference>
<evidence type="ECO:0000259" key="11">
    <source>
        <dbReference type="Pfam" id="PF02518"/>
    </source>
</evidence>
<feature type="compositionally biased region" description="Basic and acidic residues" evidence="9">
    <location>
        <begin position="62"/>
        <end position="76"/>
    </location>
</feature>
<keyword evidence="6 13" id="KW-0418">Kinase</keyword>
<feature type="transmembrane region" description="Helical" evidence="10">
    <location>
        <begin position="189"/>
        <end position="211"/>
    </location>
</feature>
<dbReference type="InterPro" id="IPR003594">
    <property type="entry name" value="HATPase_dom"/>
</dbReference>
<keyword evidence="7" id="KW-0067">ATP-binding</keyword>
<keyword evidence="3" id="KW-0597">Phosphoprotein</keyword>
<keyword evidence="10" id="KW-0812">Transmembrane</keyword>
<dbReference type="PANTHER" id="PTHR24421">
    <property type="entry name" value="NITRATE/NITRITE SENSOR PROTEIN NARX-RELATED"/>
    <property type="match status" value="1"/>
</dbReference>
<dbReference type="CDD" id="cd16917">
    <property type="entry name" value="HATPase_UhpB-NarQ-NarX-like"/>
    <property type="match status" value="1"/>
</dbReference>
<feature type="domain" description="Histidine kinase/HSP90-like ATPase" evidence="11">
    <location>
        <begin position="358"/>
        <end position="462"/>
    </location>
</feature>
<keyword evidence="10" id="KW-0472">Membrane</keyword>
<dbReference type="Gene3D" id="3.30.565.10">
    <property type="entry name" value="Histidine kinase-like ATPase, C-terminal domain"/>
    <property type="match status" value="1"/>
</dbReference>
<dbReference type="InterPro" id="IPR011712">
    <property type="entry name" value="Sig_transdc_His_kin_sub3_dim/P"/>
</dbReference>
<evidence type="ECO:0000256" key="8">
    <source>
        <dbReference type="ARBA" id="ARBA00023012"/>
    </source>
</evidence>
<evidence type="ECO:0000256" key="7">
    <source>
        <dbReference type="ARBA" id="ARBA00022840"/>
    </source>
</evidence>
<dbReference type="KEGG" id="slf:JEQ17_45725"/>
<organism evidence="13 14">
    <name type="scientific">Streptomyces liliifuscus</name>
    <dbReference type="NCBI Taxonomy" id="2797636"/>
    <lineage>
        <taxon>Bacteria</taxon>
        <taxon>Bacillati</taxon>
        <taxon>Actinomycetota</taxon>
        <taxon>Actinomycetes</taxon>
        <taxon>Kitasatosporales</taxon>
        <taxon>Streptomycetaceae</taxon>
        <taxon>Streptomyces</taxon>
    </lineage>
</organism>
<comment type="catalytic activity">
    <reaction evidence="1">
        <text>ATP + protein L-histidine = ADP + protein N-phospho-L-histidine.</text>
        <dbReference type="EC" id="2.7.13.3"/>
    </reaction>
</comment>
<evidence type="ECO:0000256" key="9">
    <source>
        <dbReference type="SAM" id="MobiDB-lite"/>
    </source>
</evidence>
<accession>A0A7T7RGQ4</accession>
<dbReference type="PANTHER" id="PTHR24421:SF10">
    <property type="entry name" value="NITRATE_NITRITE SENSOR PROTEIN NARQ"/>
    <property type="match status" value="1"/>
</dbReference>